<accession>A0ACB5U1S8</accession>
<sequence length="211" mass="23277">MTSTSSKFSSSFGNRFKSSSRNNSIDSHVAGALANPVLQNFRARNKSMSGSPPDPSNSFYIDDDIDTFMRLIDSRPDLRFASSRGNASRYNSSGLNVSSQVEDSLNNFKSMKKSNDQLFNNFETSILGTRSNDSNLDSIGSYQPSNFGSVQLQQSKDRKLSSLSRNNSTSSNYSPSQILKASAPSSTVMTPAHSYANRINCQQFPFNFRSH</sequence>
<reference evidence="1" key="1">
    <citation type="submission" date="2023-04" db="EMBL/GenBank/DDBJ databases">
        <title>Ambrosiozyma monospora NBRC 10751.</title>
        <authorList>
            <person name="Ichikawa N."/>
            <person name="Sato H."/>
            <person name="Tonouchi N."/>
        </authorList>
    </citation>
    <scope>NUCLEOTIDE SEQUENCE</scope>
    <source>
        <strain evidence="1">NBRC 10751</strain>
    </source>
</reference>
<comment type="caution">
    <text evidence="1">The sequence shown here is derived from an EMBL/GenBank/DDBJ whole genome shotgun (WGS) entry which is preliminary data.</text>
</comment>
<evidence type="ECO:0000313" key="1">
    <source>
        <dbReference type="EMBL" id="GMF00074.1"/>
    </source>
</evidence>
<protein>
    <submittedName>
        <fullName evidence="1">Unnamed protein product</fullName>
    </submittedName>
</protein>
<name>A0ACB5U1S8_AMBMO</name>
<dbReference type="EMBL" id="BSXS01011255">
    <property type="protein sequence ID" value="GMF00074.1"/>
    <property type="molecule type" value="Genomic_DNA"/>
</dbReference>
<organism evidence="1 2">
    <name type="scientific">Ambrosiozyma monospora</name>
    <name type="common">Yeast</name>
    <name type="synonym">Endomycopsis monosporus</name>
    <dbReference type="NCBI Taxonomy" id="43982"/>
    <lineage>
        <taxon>Eukaryota</taxon>
        <taxon>Fungi</taxon>
        <taxon>Dikarya</taxon>
        <taxon>Ascomycota</taxon>
        <taxon>Saccharomycotina</taxon>
        <taxon>Pichiomycetes</taxon>
        <taxon>Pichiales</taxon>
        <taxon>Pichiaceae</taxon>
        <taxon>Ambrosiozyma</taxon>
    </lineage>
</organism>
<dbReference type="Proteomes" id="UP001165064">
    <property type="component" value="Unassembled WGS sequence"/>
</dbReference>
<proteinExistence type="predicted"/>
<gene>
    <name evidence="1" type="ORF">Amon02_001091000</name>
</gene>
<evidence type="ECO:0000313" key="2">
    <source>
        <dbReference type="Proteomes" id="UP001165064"/>
    </source>
</evidence>
<keyword evidence="2" id="KW-1185">Reference proteome</keyword>